<dbReference type="SUPFAM" id="SSF50447">
    <property type="entry name" value="Translation proteins"/>
    <property type="match status" value="1"/>
</dbReference>
<dbReference type="GO" id="GO:0005524">
    <property type="term" value="F:ATP binding"/>
    <property type="evidence" value="ECO:0007669"/>
    <property type="project" value="UniProtKB-KW"/>
</dbReference>
<organism evidence="15">
    <name type="scientific">Geoglobus ahangari</name>
    <dbReference type="NCBI Taxonomy" id="113653"/>
    <lineage>
        <taxon>Archaea</taxon>
        <taxon>Methanobacteriati</taxon>
        <taxon>Methanobacteriota</taxon>
        <taxon>Archaeoglobi</taxon>
        <taxon>Archaeoglobales</taxon>
        <taxon>Archaeoglobaceae</taxon>
        <taxon>Geoglobus</taxon>
    </lineage>
</organism>
<evidence type="ECO:0000256" key="7">
    <source>
        <dbReference type="ARBA" id="ARBA00022723"/>
    </source>
</evidence>
<dbReference type="AlphaFoldDB" id="A0A7C4W4G8"/>
<dbReference type="InterPro" id="IPR050058">
    <property type="entry name" value="Ala-tRNA_ligase"/>
</dbReference>
<evidence type="ECO:0000256" key="2">
    <source>
        <dbReference type="ARBA" id="ARBA00004496"/>
    </source>
</evidence>
<dbReference type="SUPFAM" id="SSF55186">
    <property type="entry name" value="ThrRS/AlaRS common domain"/>
    <property type="match status" value="1"/>
</dbReference>
<reference evidence="15" key="1">
    <citation type="journal article" date="2020" name="mSystems">
        <title>Genome- and Community-Level Interaction Insights into Carbon Utilization and Element Cycling Functions of Hydrothermarchaeota in Hydrothermal Sediment.</title>
        <authorList>
            <person name="Zhou Z."/>
            <person name="Liu Y."/>
            <person name="Xu W."/>
            <person name="Pan J."/>
            <person name="Luo Z.H."/>
            <person name="Li M."/>
        </authorList>
    </citation>
    <scope>NUCLEOTIDE SEQUENCE [LARGE SCALE GENOMIC DNA]</scope>
    <source>
        <strain evidence="15">SpSt-62</strain>
    </source>
</reference>
<evidence type="ECO:0000256" key="11">
    <source>
        <dbReference type="ARBA" id="ARBA00022884"/>
    </source>
</evidence>
<evidence type="ECO:0000256" key="10">
    <source>
        <dbReference type="ARBA" id="ARBA00022840"/>
    </source>
</evidence>
<comment type="caution">
    <text evidence="15">The sequence shown here is derived from an EMBL/GenBank/DDBJ whole genome shotgun (WGS) entry which is preliminary data.</text>
</comment>
<dbReference type="PANTHER" id="PTHR11777">
    <property type="entry name" value="ALANYL-TRNA SYNTHETASE"/>
    <property type="match status" value="1"/>
</dbReference>
<dbReference type="InterPro" id="IPR009000">
    <property type="entry name" value="Transl_B-barrel_sf"/>
</dbReference>
<dbReference type="InterPro" id="IPR018164">
    <property type="entry name" value="Ala-tRNA-synth_IIc_N"/>
</dbReference>
<keyword evidence="10" id="KW-0067">ATP-binding</keyword>
<keyword evidence="11" id="KW-0694">RNA-binding</keyword>
<feature type="domain" description="Alanyl-transfer RNA synthetases family profile" evidence="14">
    <location>
        <begin position="1"/>
        <end position="112"/>
    </location>
</feature>
<dbReference type="EMBL" id="DTAK01000047">
    <property type="protein sequence ID" value="HGU59774.1"/>
    <property type="molecule type" value="Genomic_DNA"/>
</dbReference>
<name>A0A7C4W4G8_9EURY</name>
<keyword evidence="6" id="KW-0436">Ligase</keyword>
<evidence type="ECO:0000256" key="1">
    <source>
        <dbReference type="ARBA" id="ARBA00001947"/>
    </source>
</evidence>
<proteinExistence type="inferred from homology"/>
<dbReference type="PROSITE" id="PS50860">
    <property type="entry name" value="AA_TRNA_LIGASE_II_ALA"/>
    <property type="match status" value="1"/>
</dbReference>
<evidence type="ECO:0000313" key="15">
    <source>
        <dbReference type="EMBL" id="HGU59774.1"/>
    </source>
</evidence>
<keyword evidence="13" id="KW-0030">Aminoacyl-tRNA synthetase</keyword>
<dbReference type="InterPro" id="IPR018163">
    <property type="entry name" value="Thr/Ala-tRNA-synth_IIc_edit"/>
</dbReference>
<dbReference type="FunFam" id="2.40.30.130:FF:000010">
    <property type="entry name" value="Alanine--tRNA ligase"/>
    <property type="match status" value="1"/>
</dbReference>
<dbReference type="InterPro" id="IPR018165">
    <property type="entry name" value="Ala-tRNA-synth_IIc_core"/>
</dbReference>
<evidence type="ECO:0000256" key="6">
    <source>
        <dbReference type="ARBA" id="ARBA00022598"/>
    </source>
</evidence>
<keyword evidence="5" id="KW-0820">tRNA-binding</keyword>
<dbReference type="GO" id="GO:0000049">
    <property type="term" value="F:tRNA binding"/>
    <property type="evidence" value="ECO:0007669"/>
    <property type="project" value="UniProtKB-KW"/>
</dbReference>
<evidence type="ECO:0000256" key="12">
    <source>
        <dbReference type="ARBA" id="ARBA00022917"/>
    </source>
</evidence>
<evidence type="ECO:0000256" key="3">
    <source>
        <dbReference type="ARBA" id="ARBA00008226"/>
    </source>
</evidence>
<dbReference type="GO" id="GO:0004813">
    <property type="term" value="F:alanine-tRNA ligase activity"/>
    <property type="evidence" value="ECO:0007669"/>
    <property type="project" value="InterPro"/>
</dbReference>
<dbReference type="Gene3D" id="2.40.30.130">
    <property type="match status" value="1"/>
</dbReference>
<evidence type="ECO:0000256" key="5">
    <source>
        <dbReference type="ARBA" id="ARBA00022555"/>
    </source>
</evidence>
<sequence>MLEFEAEVIGVEGDYVILNRTAFYPESGGQDNDTGYLIANGRKIDVLDVLEEGGVIIHKINGKLNVGDKVRGFIDRDRRFRHMRHHSATHLLLHVLQNKLGKHVWQAGARKE</sequence>
<gene>
    <name evidence="15" type="ORF">ENT89_06470</name>
</gene>
<evidence type="ECO:0000256" key="4">
    <source>
        <dbReference type="ARBA" id="ARBA00022490"/>
    </source>
</evidence>
<dbReference type="GO" id="GO:0046872">
    <property type="term" value="F:metal ion binding"/>
    <property type="evidence" value="ECO:0007669"/>
    <property type="project" value="UniProtKB-KW"/>
</dbReference>
<dbReference type="GO" id="GO:0002161">
    <property type="term" value="F:aminoacyl-tRNA deacylase activity"/>
    <property type="evidence" value="ECO:0007669"/>
    <property type="project" value="TreeGrafter"/>
</dbReference>
<dbReference type="PANTHER" id="PTHR11777:SF9">
    <property type="entry name" value="ALANINE--TRNA LIGASE, CYTOPLASMIC"/>
    <property type="match status" value="1"/>
</dbReference>
<dbReference type="GO" id="GO:0006419">
    <property type="term" value="P:alanyl-tRNA aminoacylation"/>
    <property type="evidence" value="ECO:0007669"/>
    <property type="project" value="InterPro"/>
</dbReference>
<dbReference type="Pfam" id="PF01411">
    <property type="entry name" value="tRNA-synt_2c"/>
    <property type="match status" value="1"/>
</dbReference>
<accession>A0A7C4W4G8</accession>
<comment type="cofactor">
    <cofactor evidence="1">
        <name>Zn(2+)</name>
        <dbReference type="ChEBI" id="CHEBI:29105"/>
    </cofactor>
</comment>
<evidence type="ECO:0000256" key="13">
    <source>
        <dbReference type="ARBA" id="ARBA00023146"/>
    </source>
</evidence>
<keyword evidence="9" id="KW-0862">Zinc</keyword>
<comment type="subcellular location">
    <subcellularLocation>
        <location evidence="2">Cytoplasm</location>
    </subcellularLocation>
</comment>
<evidence type="ECO:0000256" key="8">
    <source>
        <dbReference type="ARBA" id="ARBA00022741"/>
    </source>
</evidence>
<protein>
    <recommendedName>
        <fullName evidence="14">Alanyl-transfer RNA synthetases family profile domain-containing protein</fullName>
    </recommendedName>
</protein>
<evidence type="ECO:0000259" key="14">
    <source>
        <dbReference type="PROSITE" id="PS50860"/>
    </source>
</evidence>
<comment type="similarity">
    <text evidence="3">Belongs to the class-II aminoacyl-tRNA synthetase family.</text>
</comment>
<evidence type="ECO:0000256" key="9">
    <source>
        <dbReference type="ARBA" id="ARBA00022833"/>
    </source>
</evidence>
<keyword evidence="8" id="KW-0547">Nucleotide-binding</keyword>
<keyword evidence="12" id="KW-0648">Protein biosynthesis</keyword>
<dbReference type="Gene3D" id="3.30.980.10">
    <property type="entry name" value="Threonyl-trna Synthetase, Chain A, domain 2"/>
    <property type="match status" value="1"/>
</dbReference>
<keyword evidence="7" id="KW-0479">Metal-binding</keyword>
<keyword evidence="4" id="KW-0963">Cytoplasm</keyword>
<dbReference type="GO" id="GO:0005737">
    <property type="term" value="C:cytoplasm"/>
    <property type="evidence" value="ECO:0007669"/>
    <property type="project" value="UniProtKB-SubCell"/>
</dbReference>